<dbReference type="PANTHER" id="PTHR33269">
    <property type="entry name" value="NADH-UBIQUINONE OXIDOREDUCTASE CHAIN 6"/>
    <property type="match status" value="1"/>
</dbReference>
<dbReference type="Gene3D" id="1.20.120.1200">
    <property type="entry name" value="NADH-ubiquinone/plastoquinone oxidoreductase chain 6, subunit NuoJ"/>
    <property type="match status" value="1"/>
</dbReference>
<keyword evidence="2" id="KW-0874">Quinone</keyword>
<dbReference type="Pfam" id="PF00499">
    <property type="entry name" value="Oxidored_q3"/>
    <property type="match status" value="1"/>
</dbReference>
<feature type="transmembrane region" description="Helical" evidence="2">
    <location>
        <begin position="100"/>
        <end position="118"/>
    </location>
</feature>
<sequence>MMSLISDALFSDLMFYVIALLMIVAAIITITAKNLLQSAVFLIISFIGTAMLYLMLHAEFIAMAQIMVYAGGVVIFVIFTVLLTSHLGESAFRIKLPRNFIAIALAGGLLFTLVRFLLKAQDIQTAVPASASDYATLPQLALRLLSADPAGFLIPFELVSFILLVTLICAITVARKIKGEE</sequence>
<evidence type="ECO:0000313" key="3">
    <source>
        <dbReference type="EMBL" id="PWL03776.1"/>
    </source>
</evidence>
<dbReference type="InterPro" id="IPR001457">
    <property type="entry name" value="NADH_UbQ/plastoQ_OxRdtase_su6"/>
</dbReference>
<protein>
    <recommendedName>
        <fullName evidence="2">NADH-quinone oxidoreductase subunit J</fullName>
        <ecNumber evidence="2">7.1.1.-</ecNumber>
    </recommendedName>
</protein>
<keyword evidence="2" id="KW-0812">Transmembrane</keyword>
<feature type="transmembrane region" description="Helical" evidence="2">
    <location>
        <begin position="13"/>
        <end position="32"/>
    </location>
</feature>
<dbReference type="EMBL" id="QGHD01000003">
    <property type="protein sequence ID" value="PWL03776.1"/>
    <property type="molecule type" value="Genomic_DNA"/>
</dbReference>
<keyword evidence="2" id="KW-0472">Membrane</keyword>
<comment type="catalytic activity">
    <reaction evidence="2">
        <text>a quinone + NADH + 5 H(+)(in) = a quinol + NAD(+) + 4 H(+)(out)</text>
        <dbReference type="Rhea" id="RHEA:57888"/>
        <dbReference type="ChEBI" id="CHEBI:15378"/>
        <dbReference type="ChEBI" id="CHEBI:24646"/>
        <dbReference type="ChEBI" id="CHEBI:57540"/>
        <dbReference type="ChEBI" id="CHEBI:57945"/>
        <dbReference type="ChEBI" id="CHEBI:132124"/>
    </reaction>
</comment>
<proteinExistence type="inferred from homology"/>
<feature type="transmembrane region" description="Helical" evidence="2">
    <location>
        <begin position="152"/>
        <end position="174"/>
    </location>
</feature>
<dbReference type="RefSeq" id="WP_106198201.1">
    <property type="nucleotide sequence ID" value="NZ_JAXEIU010000023.1"/>
</dbReference>
<dbReference type="PANTHER" id="PTHR33269:SF17">
    <property type="entry name" value="NADH-UBIQUINONE OXIDOREDUCTASE CHAIN 6"/>
    <property type="match status" value="1"/>
</dbReference>
<accession>A0ABX5LMZ1</accession>
<comment type="similarity">
    <text evidence="1 2">Belongs to the complex I subunit 6 family.</text>
</comment>
<comment type="function">
    <text evidence="2">NDH-1 shuttles electrons from NADH, via FMN and iron-sulfur (Fe-S) centers, to quinones in the respiratory chain. Couples the redox reaction to proton translocation (for every two electrons transferred, four hydrogen ions are translocated across the cytoplasmic membrane), and thus conserves the redox energy in a proton gradient.</text>
</comment>
<comment type="subcellular location">
    <subcellularLocation>
        <location evidence="2">Cell membrane</location>
        <topology evidence="2">Multi-pass membrane protein</topology>
    </subcellularLocation>
</comment>
<keyword evidence="2" id="KW-1133">Transmembrane helix</keyword>
<gene>
    <name evidence="3" type="ORF">B0H50_10370</name>
</gene>
<reference evidence="3 4" key="1">
    <citation type="submission" date="2018-05" db="EMBL/GenBank/DDBJ databases">
        <title>Animal gut microbial communities from fecal samples from Wisconsin, USA.</title>
        <authorList>
            <person name="Neumann A."/>
        </authorList>
    </citation>
    <scope>NUCLEOTIDE SEQUENCE [LARGE SCALE GENOMIC DNA]</scope>
    <source>
        <strain evidence="3 4">UWS4</strain>
    </source>
</reference>
<name>A0ABX5LMZ1_9BACT</name>
<evidence type="ECO:0000256" key="1">
    <source>
        <dbReference type="ARBA" id="ARBA00005698"/>
    </source>
</evidence>
<feature type="transmembrane region" description="Helical" evidence="2">
    <location>
        <begin position="62"/>
        <end position="88"/>
    </location>
</feature>
<keyword evidence="2" id="KW-0520">NAD</keyword>
<keyword evidence="4" id="KW-1185">Reference proteome</keyword>
<dbReference type="EC" id="7.1.1.-" evidence="2"/>
<dbReference type="Proteomes" id="UP000245523">
    <property type="component" value="Unassembled WGS sequence"/>
</dbReference>
<evidence type="ECO:0000256" key="2">
    <source>
        <dbReference type="RuleBase" id="RU004429"/>
    </source>
</evidence>
<comment type="caution">
    <text evidence="3">The sequence shown here is derived from an EMBL/GenBank/DDBJ whole genome shotgun (WGS) entry which is preliminary data.</text>
</comment>
<evidence type="ECO:0000313" key="4">
    <source>
        <dbReference type="Proteomes" id="UP000245523"/>
    </source>
</evidence>
<organism evidence="3 4">
    <name type="scientific">Hallerella porci</name>
    <dbReference type="NCBI Taxonomy" id="1945871"/>
    <lineage>
        <taxon>Bacteria</taxon>
        <taxon>Pseudomonadati</taxon>
        <taxon>Fibrobacterota</taxon>
        <taxon>Fibrobacteria</taxon>
        <taxon>Fibrobacterales</taxon>
        <taxon>Fibrobacteraceae</taxon>
        <taxon>Hallerella</taxon>
    </lineage>
</organism>
<dbReference type="InterPro" id="IPR042106">
    <property type="entry name" value="Nuo/plastoQ_OxRdtase_6_NuoJ"/>
</dbReference>
<feature type="transmembrane region" description="Helical" evidence="2">
    <location>
        <begin position="39"/>
        <end position="56"/>
    </location>
</feature>
<keyword evidence="2" id="KW-1003">Cell membrane</keyword>